<evidence type="ECO:0000256" key="8">
    <source>
        <dbReference type="RuleBase" id="RU003664"/>
    </source>
</evidence>
<dbReference type="Pfam" id="PF08245">
    <property type="entry name" value="Mur_ligase_M"/>
    <property type="match status" value="1"/>
</dbReference>
<dbReference type="Gene3D" id="3.40.1190.10">
    <property type="entry name" value="Mur-like, catalytic domain"/>
    <property type="match status" value="1"/>
</dbReference>
<dbReference type="GO" id="GO:0005737">
    <property type="term" value="C:cytoplasm"/>
    <property type="evidence" value="ECO:0007669"/>
    <property type="project" value="UniProtKB-SubCell"/>
</dbReference>
<dbReference type="EC" id="6.3.2.9" evidence="7 8"/>
<dbReference type="SUPFAM" id="SSF53623">
    <property type="entry name" value="MurD-like peptide ligases, catalytic domain"/>
    <property type="match status" value="1"/>
</dbReference>
<comment type="catalytic activity">
    <reaction evidence="7 8">
        <text>UDP-N-acetyl-alpha-D-muramoyl-L-alanine + D-glutamate + ATP = UDP-N-acetyl-alpha-D-muramoyl-L-alanyl-D-glutamate + ADP + phosphate + H(+)</text>
        <dbReference type="Rhea" id="RHEA:16429"/>
        <dbReference type="ChEBI" id="CHEBI:15378"/>
        <dbReference type="ChEBI" id="CHEBI:29986"/>
        <dbReference type="ChEBI" id="CHEBI:30616"/>
        <dbReference type="ChEBI" id="CHEBI:43474"/>
        <dbReference type="ChEBI" id="CHEBI:83898"/>
        <dbReference type="ChEBI" id="CHEBI:83900"/>
        <dbReference type="ChEBI" id="CHEBI:456216"/>
        <dbReference type="EC" id="6.3.2.9"/>
    </reaction>
</comment>
<dbReference type="EMBL" id="DVIU01000234">
    <property type="protein sequence ID" value="HIS37278.1"/>
    <property type="molecule type" value="Genomic_DNA"/>
</dbReference>
<dbReference type="NCBIfam" id="TIGR01087">
    <property type="entry name" value="murD"/>
    <property type="match status" value="1"/>
</dbReference>
<dbReference type="SUPFAM" id="SSF51984">
    <property type="entry name" value="MurCD N-terminal domain"/>
    <property type="match status" value="1"/>
</dbReference>
<evidence type="ECO:0000256" key="6">
    <source>
        <dbReference type="ARBA" id="ARBA00022840"/>
    </source>
</evidence>
<feature type="domain" description="Mur ligase central" evidence="10">
    <location>
        <begin position="116"/>
        <end position="291"/>
    </location>
</feature>
<evidence type="ECO:0000256" key="5">
    <source>
        <dbReference type="ARBA" id="ARBA00022741"/>
    </source>
</evidence>
<keyword evidence="7 8" id="KW-0132">Cell division</keyword>
<keyword evidence="7 8" id="KW-0961">Cell wall biogenesis/degradation</keyword>
<comment type="subcellular location">
    <subcellularLocation>
        <location evidence="1 7 8">Cytoplasm</location>
    </subcellularLocation>
</comment>
<dbReference type="InterPro" id="IPR036565">
    <property type="entry name" value="Mur-like_cat_sf"/>
</dbReference>
<dbReference type="HAMAP" id="MF_00639">
    <property type="entry name" value="MurD"/>
    <property type="match status" value="1"/>
</dbReference>
<organism evidence="11 12">
    <name type="scientific">Candidatus Scatousia excrementigallinarum</name>
    <dbReference type="NCBI Taxonomy" id="2840935"/>
    <lineage>
        <taxon>Bacteria</taxon>
        <taxon>Candidatus Scatousia</taxon>
    </lineage>
</organism>
<dbReference type="InterPro" id="IPR013221">
    <property type="entry name" value="Mur_ligase_cen"/>
</dbReference>
<dbReference type="Proteomes" id="UP000823928">
    <property type="component" value="Unassembled WGS sequence"/>
</dbReference>
<dbReference type="Pfam" id="PF02875">
    <property type="entry name" value="Mur_ligase_C"/>
    <property type="match status" value="1"/>
</dbReference>
<evidence type="ECO:0000256" key="4">
    <source>
        <dbReference type="ARBA" id="ARBA00022598"/>
    </source>
</evidence>
<reference evidence="11" key="1">
    <citation type="submission" date="2020-10" db="EMBL/GenBank/DDBJ databases">
        <authorList>
            <person name="Gilroy R."/>
        </authorList>
    </citation>
    <scope>NUCLEOTIDE SEQUENCE</scope>
    <source>
        <strain evidence="11">6276</strain>
    </source>
</reference>
<dbReference type="PANTHER" id="PTHR43692">
    <property type="entry name" value="UDP-N-ACETYLMURAMOYLALANINE--D-GLUTAMATE LIGASE"/>
    <property type="match status" value="1"/>
</dbReference>
<keyword evidence="3 7" id="KW-0963">Cytoplasm</keyword>
<dbReference type="InterPro" id="IPR036615">
    <property type="entry name" value="Mur_ligase_C_dom_sf"/>
</dbReference>
<dbReference type="GO" id="GO:0005524">
    <property type="term" value="F:ATP binding"/>
    <property type="evidence" value="ECO:0007669"/>
    <property type="project" value="UniProtKB-UniRule"/>
</dbReference>
<feature type="binding site" evidence="7">
    <location>
        <begin position="118"/>
        <end position="124"/>
    </location>
    <ligand>
        <name>ATP</name>
        <dbReference type="ChEBI" id="CHEBI:30616"/>
    </ligand>
</feature>
<gene>
    <name evidence="7 11" type="primary">murD</name>
    <name evidence="11" type="ORF">IAC10_11745</name>
</gene>
<evidence type="ECO:0000256" key="7">
    <source>
        <dbReference type="HAMAP-Rule" id="MF_00639"/>
    </source>
</evidence>
<keyword evidence="5 7" id="KW-0547">Nucleotide-binding</keyword>
<dbReference type="SUPFAM" id="SSF53244">
    <property type="entry name" value="MurD-like peptide ligases, peptide-binding domain"/>
    <property type="match status" value="1"/>
</dbReference>
<comment type="function">
    <text evidence="7 8">Cell wall formation. Catalyzes the addition of glutamate to the nucleotide precursor UDP-N-acetylmuramoyl-L-alanine (UMA).</text>
</comment>
<evidence type="ECO:0000313" key="11">
    <source>
        <dbReference type="EMBL" id="HIS37278.1"/>
    </source>
</evidence>
<evidence type="ECO:0000256" key="3">
    <source>
        <dbReference type="ARBA" id="ARBA00022490"/>
    </source>
</evidence>
<evidence type="ECO:0000259" key="9">
    <source>
        <dbReference type="Pfam" id="PF02875"/>
    </source>
</evidence>
<evidence type="ECO:0000313" key="12">
    <source>
        <dbReference type="Proteomes" id="UP000823928"/>
    </source>
</evidence>
<protein>
    <recommendedName>
        <fullName evidence="7 8">UDP-N-acetylmuramoylalanine--D-glutamate ligase</fullName>
        <ecNumber evidence="7 8">6.3.2.9</ecNumber>
    </recommendedName>
    <alternativeName>
        <fullName evidence="7">D-glutamic acid-adding enzyme</fullName>
    </alternativeName>
    <alternativeName>
        <fullName evidence="7">UDP-N-acetylmuramoyl-L-alanyl-D-glutamate synthetase</fullName>
    </alternativeName>
</protein>
<proteinExistence type="inferred from homology"/>
<keyword evidence="7 8" id="KW-0133">Cell shape</keyword>
<accession>A0A9D1JNT2</accession>
<comment type="caution">
    <text evidence="11">The sequence shown here is derived from an EMBL/GenBank/DDBJ whole genome shotgun (WGS) entry which is preliminary data.</text>
</comment>
<dbReference type="Gene3D" id="3.90.190.20">
    <property type="entry name" value="Mur ligase, C-terminal domain"/>
    <property type="match status" value="1"/>
</dbReference>
<name>A0A9D1JNT2_9BACT</name>
<evidence type="ECO:0000259" key="10">
    <source>
        <dbReference type="Pfam" id="PF08245"/>
    </source>
</evidence>
<dbReference type="GO" id="GO:0008764">
    <property type="term" value="F:UDP-N-acetylmuramoylalanine-D-glutamate ligase activity"/>
    <property type="evidence" value="ECO:0007669"/>
    <property type="project" value="UniProtKB-UniRule"/>
</dbReference>
<keyword evidence="6 7" id="KW-0067">ATP-binding</keyword>
<reference evidence="11" key="2">
    <citation type="journal article" date="2021" name="PeerJ">
        <title>Extensive microbial diversity within the chicken gut microbiome revealed by metagenomics and culture.</title>
        <authorList>
            <person name="Gilroy R."/>
            <person name="Ravi A."/>
            <person name="Getino M."/>
            <person name="Pursley I."/>
            <person name="Horton D.L."/>
            <person name="Alikhan N.F."/>
            <person name="Baker D."/>
            <person name="Gharbi K."/>
            <person name="Hall N."/>
            <person name="Watson M."/>
            <person name="Adriaenssens E.M."/>
            <person name="Foster-Nyarko E."/>
            <person name="Jarju S."/>
            <person name="Secka A."/>
            <person name="Antonio M."/>
            <person name="Oren A."/>
            <person name="Chaudhuri R.R."/>
            <person name="La Ragione R."/>
            <person name="Hildebrand F."/>
            <person name="Pallen M.J."/>
        </authorList>
    </citation>
    <scope>NUCLEOTIDE SEQUENCE</scope>
    <source>
        <strain evidence="11">6276</strain>
    </source>
</reference>
<comment type="similarity">
    <text evidence="7">Belongs to the MurCDEF family.</text>
</comment>
<dbReference type="Pfam" id="PF21799">
    <property type="entry name" value="MurD-like_N"/>
    <property type="match status" value="1"/>
</dbReference>
<keyword evidence="7 8" id="KW-0131">Cell cycle</keyword>
<dbReference type="GO" id="GO:0051301">
    <property type="term" value="P:cell division"/>
    <property type="evidence" value="ECO:0007669"/>
    <property type="project" value="UniProtKB-KW"/>
</dbReference>
<dbReference type="GO" id="GO:0008360">
    <property type="term" value="P:regulation of cell shape"/>
    <property type="evidence" value="ECO:0007669"/>
    <property type="project" value="UniProtKB-KW"/>
</dbReference>
<dbReference type="GO" id="GO:0071555">
    <property type="term" value="P:cell wall organization"/>
    <property type="evidence" value="ECO:0007669"/>
    <property type="project" value="UniProtKB-KW"/>
</dbReference>
<keyword evidence="4 7" id="KW-0436">Ligase</keyword>
<dbReference type="InterPro" id="IPR005762">
    <property type="entry name" value="MurD"/>
</dbReference>
<dbReference type="Gene3D" id="3.40.50.720">
    <property type="entry name" value="NAD(P)-binding Rossmann-like Domain"/>
    <property type="match status" value="1"/>
</dbReference>
<evidence type="ECO:0000256" key="2">
    <source>
        <dbReference type="ARBA" id="ARBA00004752"/>
    </source>
</evidence>
<sequence>MLTNWFDRKVLVLGFSKSGIAAAEYLNRHGAEVFITEYREQKPEDSGKLEQLIAEGINVEFGGHSDEFIKDSYIAVTSPGIPPHSDIMKRLAEENIPVLSEIELAASQTGKPFIAITGTNGKTTTTALTAHILCSEYNAQPCGNYGKPPCDLIDDSSIDYFVCECSSFQLEYSHSFQPQISVWTNFTPDHIDWHKGLENYFNAKAKIFKDPQAPAFSVLNAKDLKLLEFSKEAAGEAFLFGDEVGKNCCYVKNEAIYYKRNGKEQHIIDLKDTPLIGEHNYQNVECAVICAKLEGISNEHIKEAIMSFKVPEHRLEKVSGYNGITFYNDSKATNPEASLVAINSFNNENVVLIAGGRDKNTDLKEFCEAVKTHISTVILIGEAAERFEENLKNNGFNNIIKEETLQAAIDKSISINPDVVLLSPACASFDMFSGYEERGRVFKEYVLSKIGK</sequence>
<keyword evidence="7 8" id="KW-0573">Peptidoglycan synthesis</keyword>
<evidence type="ECO:0000256" key="1">
    <source>
        <dbReference type="ARBA" id="ARBA00004496"/>
    </source>
</evidence>
<feature type="domain" description="Mur ligase C-terminal" evidence="9">
    <location>
        <begin position="313"/>
        <end position="426"/>
    </location>
</feature>
<dbReference type="InterPro" id="IPR004101">
    <property type="entry name" value="Mur_ligase_C"/>
</dbReference>
<dbReference type="GO" id="GO:0009252">
    <property type="term" value="P:peptidoglycan biosynthetic process"/>
    <property type="evidence" value="ECO:0007669"/>
    <property type="project" value="UniProtKB-UniRule"/>
</dbReference>
<comment type="pathway">
    <text evidence="2 7 8">Cell wall biogenesis; peptidoglycan biosynthesis.</text>
</comment>
<dbReference type="AlphaFoldDB" id="A0A9D1JNT2"/>
<dbReference type="PANTHER" id="PTHR43692:SF1">
    <property type="entry name" value="UDP-N-ACETYLMURAMOYLALANINE--D-GLUTAMATE LIGASE"/>
    <property type="match status" value="1"/>
</dbReference>